<evidence type="ECO:0000313" key="2">
    <source>
        <dbReference type="EMBL" id="PMD46333.1"/>
    </source>
</evidence>
<dbReference type="EMBL" id="KZ613939">
    <property type="protein sequence ID" value="PMD46333.1"/>
    <property type="molecule type" value="Genomic_DNA"/>
</dbReference>
<gene>
    <name evidence="2" type="ORF">L207DRAFT_507255</name>
</gene>
<dbReference type="OrthoDB" id="10376092at2759"/>
<accession>A0A2J6S6G5</accession>
<sequence length="198" mass="22540">MRDVPRERIPSASPTPSRKVAGTRPEPDRARVTRPSSIFHGQVNQNRSTPTKPVTPSNATPSRAAPPHQSEQKSNKECYDLDRVCYPGKDGKMFSWLKKEDRGTEYQLRFDQNNMFTAYVNGRLGGSQEHGEWLINPNSVDRLEYSSEHRLVKVTRMWNNDPAAYIFFGFIHGAGAFVQRVLELRTSEPHITVVKLES</sequence>
<proteinExistence type="predicted"/>
<feature type="region of interest" description="Disordered" evidence="1">
    <location>
        <begin position="1"/>
        <end position="76"/>
    </location>
</feature>
<reference evidence="2 3" key="1">
    <citation type="submission" date="2016-04" db="EMBL/GenBank/DDBJ databases">
        <title>A degradative enzymes factory behind the ericoid mycorrhizal symbiosis.</title>
        <authorList>
            <consortium name="DOE Joint Genome Institute"/>
            <person name="Martino E."/>
            <person name="Morin E."/>
            <person name="Grelet G."/>
            <person name="Kuo A."/>
            <person name="Kohler A."/>
            <person name="Daghino S."/>
            <person name="Barry K."/>
            <person name="Choi C."/>
            <person name="Cichocki N."/>
            <person name="Clum A."/>
            <person name="Copeland A."/>
            <person name="Hainaut M."/>
            <person name="Haridas S."/>
            <person name="Labutti K."/>
            <person name="Lindquist E."/>
            <person name="Lipzen A."/>
            <person name="Khouja H.-R."/>
            <person name="Murat C."/>
            <person name="Ohm R."/>
            <person name="Olson A."/>
            <person name="Spatafora J."/>
            <person name="Veneault-Fourrey C."/>
            <person name="Henrissat B."/>
            <person name="Grigoriev I."/>
            <person name="Martin F."/>
            <person name="Perotto S."/>
        </authorList>
    </citation>
    <scope>NUCLEOTIDE SEQUENCE [LARGE SCALE GENOMIC DNA]</scope>
    <source>
        <strain evidence="2 3">F</strain>
    </source>
</reference>
<feature type="compositionally biased region" description="Polar residues" evidence="1">
    <location>
        <begin position="42"/>
        <end position="61"/>
    </location>
</feature>
<protein>
    <submittedName>
        <fullName evidence="2">Uncharacterized protein</fullName>
    </submittedName>
</protein>
<dbReference type="Proteomes" id="UP000235786">
    <property type="component" value="Unassembled WGS sequence"/>
</dbReference>
<organism evidence="2 3">
    <name type="scientific">Hyaloscypha variabilis (strain UAMH 11265 / GT02V1 / F)</name>
    <name type="common">Meliniomyces variabilis</name>
    <dbReference type="NCBI Taxonomy" id="1149755"/>
    <lineage>
        <taxon>Eukaryota</taxon>
        <taxon>Fungi</taxon>
        <taxon>Dikarya</taxon>
        <taxon>Ascomycota</taxon>
        <taxon>Pezizomycotina</taxon>
        <taxon>Leotiomycetes</taxon>
        <taxon>Helotiales</taxon>
        <taxon>Hyaloscyphaceae</taxon>
        <taxon>Hyaloscypha</taxon>
        <taxon>Hyaloscypha variabilis</taxon>
    </lineage>
</organism>
<evidence type="ECO:0000313" key="3">
    <source>
        <dbReference type="Proteomes" id="UP000235786"/>
    </source>
</evidence>
<dbReference type="AlphaFoldDB" id="A0A2J6S6G5"/>
<name>A0A2J6S6G5_HYAVF</name>
<keyword evidence="3" id="KW-1185">Reference proteome</keyword>
<evidence type="ECO:0000256" key="1">
    <source>
        <dbReference type="SAM" id="MobiDB-lite"/>
    </source>
</evidence>